<evidence type="ECO:0000256" key="6">
    <source>
        <dbReference type="ARBA" id="ARBA00023136"/>
    </source>
</evidence>
<dbReference type="InterPro" id="IPR035906">
    <property type="entry name" value="MetI-like_sf"/>
</dbReference>
<evidence type="ECO:0000259" key="9">
    <source>
        <dbReference type="PROSITE" id="PS50928"/>
    </source>
</evidence>
<organism evidence="10">
    <name type="scientific">hydrothermal vent metagenome</name>
    <dbReference type="NCBI Taxonomy" id="652676"/>
    <lineage>
        <taxon>unclassified sequences</taxon>
        <taxon>metagenomes</taxon>
        <taxon>ecological metagenomes</taxon>
    </lineage>
</organism>
<keyword evidence="4 8" id="KW-0812">Transmembrane</keyword>
<feature type="region of interest" description="Disordered" evidence="7">
    <location>
        <begin position="1"/>
        <end position="20"/>
    </location>
</feature>
<feature type="transmembrane region" description="Helical" evidence="8">
    <location>
        <begin position="431"/>
        <end position="452"/>
    </location>
</feature>
<evidence type="ECO:0000256" key="2">
    <source>
        <dbReference type="ARBA" id="ARBA00022448"/>
    </source>
</evidence>
<evidence type="ECO:0000256" key="5">
    <source>
        <dbReference type="ARBA" id="ARBA00022989"/>
    </source>
</evidence>
<dbReference type="PANTHER" id="PTHR30043">
    <property type="entry name" value="PHOSPHONATES TRANSPORT SYSTEM PERMEASE PROTEIN"/>
    <property type="match status" value="1"/>
</dbReference>
<comment type="subcellular location">
    <subcellularLocation>
        <location evidence="1">Cell membrane</location>
        <topology evidence="1">Multi-pass membrane protein</topology>
    </subcellularLocation>
</comment>
<proteinExistence type="predicted"/>
<feature type="transmembrane region" description="Helical" evidence="8">
    <location>
        <begin position="624"/>
        <end position="645"/>
    </location>
</feature>
<accession>A0A3B0SQ38</accession>
<evidence type="ECO:0000313" key="10">
    <source>
        <dbReference type="EMBL" id="VAV96975.1"/>
    </source>
</evidence>
<feature type="transmembrane region" description="Helical" evidence="8">
    <location>
        <begin position="556"/>
        <end position="582"/>
    </location>
</feature>
<name>A0A3B0SQ38_9ZZZZ</name>
<feature type="transmembrane region" description="Helical" evidence="8">
    <location>
        <begin position="505"/>
        <end position="529"/>
    </location>
</feature>
<dbReference type="Pfam" id="PF00528">
    <property type="entry name" value="BPD_transp_1"/>
    <property type="match status" value="1"/>
</dbReference>
<feature type="transmembrane region" description="Helical" evidence="8">
    <location>
        <begin position="464"/>
        <end position="484"/>
    </location>
</feature>
<keyword evidence="5 8" id="KW-1133">Transmembrane helix</keyword>
<sequence>MADEISNPSEPPSDDAPLNGKRRRGWRRTLFIIILILASFVVYAFAFAKTDVSLEEIQSETRQEQLFRILRALARPDLIRYDKEDLVVTTDVFIPCNGTTPSPGTPDQSGATISVTPSCASPGEMMTVNGTGFEVGKSVTIDFVPKSDFDIVLPEGRADVLDDGTFSLTFEAPLRETEEPQQVKATTQTNVGSWTNRVIVWTDTNGNGVQDPASLPESDEPLSMFALALPEFKVRSPGGVTLVDKNYNVLDFISWGGSFEATTGSGNGLISRDIAIDPFSVDNGDSIQMTGTGSTPEDFVWSGPVASTFGVRNTGQEFADPGSRSVLFFNEVAFESDENQTIEIAGEPGASTDDMSMIFFDATDGTQYKIIRLADKTDLSPRLSDNALSTWDRIVETVMLALLATTVGTILAVPLSFLAAKNLMRDVMVPIINLSLSIIALPIGFSIGLRASRWATSLRSFTDANIVTLALALVVLIALVWAILRWTFPAEDVEKPGLGLRSLRSGALILTAFIVLIASYVVANLLILIGELIEDLAPFIGFMGNFVIKLGEITEIGIPVFSSLVGAFALALAASKFGYFLFTRFSYRTLNVTTLIASGVAGAVVGIGVGSIIDWFYQVENPTVTLYVPAAIGAVFGMILSVKALRKGESQNIGLTIYYMARTVFNGLRSIEPLVMVIIFVVWVGIGPFAGALALALHTTAALAKLYSEQVESINTGPLEAVRATGATRLQTVIYAVVPQIIPPYISFTMYRWDINVRMSTIIGFAGGGGIGFLLQQNINLLQYRAAAAQMLAIAIVVASMDYISSRLRERIV</sequence>
<feature type="transmembrane region" description="Helical" evidence="8">
    <location>
        <begin position="398"/>
        <end position="419"/>
    </location>
</feature>
<feature type="transmembrane region" description="Helical" evidence="8">
    <location>
        <begin position="787"/>
        <end position="804"/>
    </location>
</feature>
<dbReference type="PANTHER" id="PTHR30043:SF1">
    <property type="entry name" value="ABC TRANSPORT SYSTEM PERMEASE PROTEIN P69"/>
    <property type="match status" value="1"/>
</dbReference>
<gene>
    <name evidence="10" type="ORF">MNBD_ACTINO01-1164</name>
</gene>
<evidence type="ECO:0000256" key="7">
    <source>
        <dbReference type="SAM" id="MobiDB-lite"/>
    </source>
</evidence>
<feature type="domain" description="ABC transmembrane type-1" evidence="9">
    <location>
        <begin position="619"/>
        <end position="805"/>
    </location>
</feature>
<feature type="transmembrane region" description="Helical" evidence="8">
    <location>
        <begin position="594"/>
        <end position="618"/>
    </location>
</feature>
<evidence type="ECO:0000256" key="4">
    <source>
        <dbReference type="ARBA" id="ARBA00022692"/>
    </source>
</evidence>
<dbReference type="GO" id="GO:0005886">
    <property type="term" value="C:plasma membrane"/>
    <property type="evidence" value="ECO:0007669"/>
    <property type="project" value="UniProtKB-SubCell"/>
</dbReference>
<keyword evidence="2" id="KW-0813">Transport</keyword>
<feature type="transmembrane region" description="Helical" evidence="8">
    <location>
        <begin position="674"/>
        <end position="697"/>
    </location>
</feature>
<reference evidence="10" key="1">
    <citation type="submission" date="2018-06" db="EMBL/GenBank/DDBJ databases">
        <authorList>
            <person name="Zhirakovskaya E."/>
        </authorList>
    </citation>
    <scope>NUCLEOTIDE SEQUENCE</scope>
</reference>
<dbReference type="SUPFAM" id="SSF161098">
    <property type="entry name" value="MetI-like"/>
    <property type="match status" value="1"/>
</dbReference>
<dbReference type="GO" id="GO:0055085">
    <property type="term" value="P:transmembrane transport"/>
    <property type="evidence" value="ECO:0007669"/>
    <property type="project" value="InterPro"/>
</dbReference>
<dbReference type="AlphaFoldDB" id="A0A3B0SQ38"/>
<dbReference type="InterPro" id="IPR000515">
    <property type="entry name" value="MetI-like"/>
</dbReference>
<dbReference type="EMBL" id="UOEI01000193">
    <property type="protein sequence ID" value="VAV96975.1"/>
    <property type="molecule type" value="Genomic_DNA"/>
</dbReference>
<feature type="transmembrane region" description="Helical" evidence="8">
    <location>
        <begin position="30"/>
        <end position="48"/>
    </location>
</feature>
<feature type="transmembrane region" description="Helical" evidence="8">
    <location>
        <begin position="652"/>
        <end position="668"/>
    </location>
</feature>
<dbReference type="PROSITE" id="PS50928">
    <property type="entry name" value="ABC_TM1"/>
    <property type="match status" value="1"/>
</dbReference>
<feature type="transmembrane region" description="Helical" evidence="8">
    <location>
        <begin position="755"/>
        <end position="775"/>
    </location>
</feature>
<evidence type="ECO:0000256" key="3">
    <source>
        <dbReference type="ARBA" id="ARBA00022475"/>
    </source>
</evidence>
<dbReference type="CDD" id="cd06261">
    <property type="entry name" value="TM_PBP2"/>
    <property type="match status" value="1"/>
</dbReference>
<keyword evidence="6 8" id="KW-0472">Membrane</keyword>
<evidence type="ECO:0000256" key="8">
    <source>
        <dbReference type="SAM" id="Phobius"/>
    </source>
</evidence>
<protein>
    <recommendedName>
        <fullName evidence="9">ABC transmembrane type-1 domain-containing protein</fullName>
    </recommendedName>
</protein>
<dbReference type="Gene3D" id="1.10.3720.10">
    <property type="entry name" value="MetI-like"/>
    <property type="match status" value="1"/>
</dbReference>
<keyword evidence="3" id="KW-1003">Cell membrane</keyword>
<evidence type="ECO:0000256" key="1">
    <source>
        <dbReference type="ARBA" id="ARBA00004651"/>
    </source>
</evidence>